<dbReference type="InterPro" id="IPR046357">
    <property type="entry name" value="PPIase_dom_sf"/>
</dbReference>
<evidence type="ECO:0000256" key="11">
    <source>
        <dbReference type="SAM" id="SignalP"/>
    </source>
</evidence>
<evidence type="ECO:0000256" key="5">
    <source>
        <dbReference type="ARBA" id="ARBA00022490"/>
    </source>
</evidence>
<evidence type="ECO:0000256" key="3">
    <source>
        <dbReference type="ARBA" id="ARBA00006577"/>
    </source>
</evidence>
<dbReference type="Gene3D" id="3.10.50.40">
    <property type="match status" value="2"/>
</dbReference>
<feature type="signal peptide" evidence="11">
    <location>
        <begin position="1"/>
        <end position="26"/>
    </location>
</feature>
<keyword evidence="5" id="KW-0963">Cytoplasm</keyword>
<dbReference type="GO" id="GO:0042026">
    <property type="term" value="P:protein refolding"/>
    <property type="evidence" value="ECO:0007669"/>
    <property type="project" value="UniProtKB-ARBA"/>
</dbReference>
<sequence length="343" mass="36968">MKLWWLASAVAVAVLAILLGLHTSRARLGEPELPGSCGQAEVGAMVRLSYDLYHAADGTPVADGHGTLEFEVGRGDVFPAVDANVRGLGVGEMKNFPFVGDAGFGERNADWVVEYDRSYFGDLAVGTPVTVQGSTAIVVALMENSVRLDFNHPLAGTNLTMTVTVMECRPRSVPAVRVETRVPGHGRATPQEGENVSIHCEGAFAETGEVFFSSKDSATPFVFQVGAGTVIPGLDSGVRRMSEASAITGLRRRHCFWISCTCFGALEFQKTPPVATKPKAPTPEHLESQNPRCHAPKPRSFKVGEQARLHIPSDLAYGQKSDRVKVAVPKDVVFDVELLEIQR</sequence>
<dbReference type="PANTHER" id="PTHR47861:SF3">
    <property type="entry name" value="FKBP-TYPE PEPTIDYL-PROLYL CIS-TRANS ISOMERASE SLYD"/>
    <property type="match status" value="1"/>
</dbReference>
<dbReference type="Pfam" id="PF00254">
    <property type="entry name" value="FKBP_C"/>
    <property type="match status" value="3"/>
</dbReference>
<comment type="caution">
    <text evidence="13">The sequence shown here is derived from an EMBL/GenBank/DDBJ whole genome shotgun (WGS) entry which is preliminary data.</text>
</comment>
<evidence type="ECO:0000259" key="12">
    <source>
        <dbReference type="PROSITE" id="PS50059"/>
    </source>
</evidence>
<evidence type="ECO:0000256" key="4">
    <source>
        <dbReference type="ARBA" id="ARBA00013194"/>
    </source>
</evidence>
<name>A0A812TW32_9DINO</name>
<protein>
    <recommendedName>
        <fullName evidence="4 9">peptidylprolyl isomerase</fullName>
        <ecNumber evidence="4 9">5.2.1.8</ecNumber>
    </recommendedName>
</protein>
<evidence type="ECO:0000256" key="1">
    <source>
        <dbReference type="ARBA" id="ARBA00000971"/>
    </source>
</evidence>
<dbReference type="EC" id="5.2.1.8" evidence="4 9"/>
<comment type="subcellular location">
    <subcellularLocation>
        <location evidence="2">Cytoplasm</location>
    </subcellularLocation>
</comment>
<dbReference type="GO" id="GO:0003755">
    <property type="term" value="F:peptidyl-prolyl cis-trans isomerase activity"/>
    <property type="evidence" value="ECO:0007669"/>
    <property type="project" value="UniProtKB-KW"/>
</dbReference>
<proteinExistence type="inferred from homology"/>
<comment type="catalytic activity">
    <reaction evidence="1 9">
        <text>[protein]-peptidylproline (omega=180) = [protein]-peptidylproline (omega=0)</text>
        <dbReference type="Rhea" id="RHEA:16237"/>
        <dbReference type="Rhea" id="RHEA-COMP:10747"/>
        <dbReference type="Rhea" id="RHEA-COMP:10748"/>
        <dbReference type="ChEBI" id="CHEBI:83833"/>
        <dbReference type="ChEBI" id="CHEBI:83834"/>
        <dbReference type="EC" id="5.2.1.8"/>
    </reaction>
</comment>
<keyword evidence="6 9" id="KW-0697">Rotamase</keyword>
<accession>A0A812TW32</accession>
<feature type="domain" description="PPIase FKBP-type" evidence="12">
    <location>
        <begin position="193"/>
        <end position="342"/>
    </location>
</feature>
<keyword evidence="8 9" id="KW-0413">Isomerase</keyword>
<dbReference type="InterPro" id="IPR001179">
    <property type="entry name" value="PPIase_FKBP_dom"/>
</dbReference>
<dbReference type="SUPFAM" id="SSF54534">
    <property type="entry name" value="FKBP-like"/>
    <property type="match status" value="3"/>
</dbReference>
<evidence type="ECO:0000256" key="9">
    <source>
        <dbReference type="PROSITE-ProRule" id="PRU00277"/>
    </source>
</evidence>
<evidence type="ECO:0000256" key="8">
    <source>
        <dbReference type="ARBA" id="ARBA00023235"/>
    </source>
</evidence>
<reference evidence="13" key="1">
    <citation type="submission" date="2021-02" db="EMBL/GenBank/DDBJ databases">
        <authorList>
            <person name="Dougan E. K."/>
            <person name="Rhodes N."/>
            <person name="Thang M."/>
            <person name="Chan C."/>
        </authorList>
    </citation>
    <scope>NUCLEOTIDE SEQUENCE</scope>
</reference>
<dbReference type="AlphaFoldDB" id="A0A812TW32"/>
<evidence type="ECO:0000256" key="10">
    <source>
        <dbReference type="SAM" id="MobiDB-lite"/>
    </source>
</evidence>
<feature type="region of interest" description="Disordered" evidence="10">
    <location>
        <begin position="273"/>
        <end position="298"/>
    </location>
</feature>
<dbReference type="Proteomes" id="UP000604046">
    <property type="component" value="Unassembled WGS sequence"/>
</dbReference>
<dbReference type="PROSITE" id="PS50059">
    <property type="entry name" value="FKBP_PPIASE"/>
    <property type="match status" value="1"/>
</dbReference>
<evidence type="ECO:0000256" key="2">
    <source>
        <dbReference type="ARBA" id="ARBA00004496"/>
    </source>
</evidence>
<dbReference type="EMBL" id="CAJNDS010002634">
    <property type="protein sequence ID" value="CAE7551802.1"/>
    <property type="molecule type" value="Genomic_DNA"/>
</dbReference>
<dbReference type="GO" id="GO:0005737">
    <property type="term" value="C:cytoplasm"/>
    <property type="evidence" value="ECO:0007669"/>
    <property type="project" value="UniProtKB-SubCell"/>
</dbReference>
<evidence type="ECO:0000256" key="7">
    <source>
        <dbReference type="ARBA" id="ARBA00023186"/>
    </source>
</evidence>
<organism evidence="13 14">
    <name type="scientific">Symbiodinium natans</name>
    <dbReference type="NCBI Taxonomy" id="878477"/>
    <lineage>
        <taxon>Eukaryota</taxon>
        <taxon>Sar</taxon>
        <taxon>Alveolata</taxon>
        <taxon>Dinophyceae</taxon>
        <taxon>Suessiales</taxon>
        <taxon>Symbiodiniaceae</taxon>
        <taxon>Symbiodinium</taxon>
    </lineage>
</organism>
<keyword evidence="14" id="KW-1185">Reference proteome</keyword>
<keyword evidence="7" id="KW-0143">Chaperone</keyword>
<gene>
    <name evidence="13" type="ORF">SNAT2548_LOCUS30993</name>
</gene>
<evidence type="ECO:0000313" key="13">
    <source>
        <dbReference type="EMBL" id="CAE7551802.1"/>
    </source>
</evidence>
<comment type="similarity">
    <text evidence="3">Belongs to the FKBP-type PPIase family.</text>
</comment>
<dbReference type="PANTHER" id="PTHR47861">
    <property type="entry name" value="FKBP-TYPE PEPTIDYL-PROLYL CIS-TRANS ISOMERASE SLYD"/>
    <property type="match status" value="1"/>
</dbReference>
<evidence type="ECO:0000313" key="14">
    <source>
        <dbReference type="Proteomes" id="UP000604046"/>
    </source>
</evidence>
<keyword evidence="11" id="KW-0732">Signal</keyword>
<dbReference type="OrthoDB" id="1902587at2759"/>
<feature type="chain" id="PRO_5032388590" description="peptidylprolyl isomerase" evidence="11">
    <location>
        <begin position="27"/>
        <end position="343"/>
    </location>
</feature>
<evidence type="ECO:0000256" key="6">
    <source>
        <dbReference type="ARBA" id="ARBA00023110"/>
    </source>
</evidence>